<dbReference type="AlphaFoldDB" id="A0A0D1CPG9"/>
<evidence type="ECO:0000313" key="4">
    <source>
        <dbReference type="Proteomes" id="UP000032232"/>
    </source>
</evidence>
<keyword evidence="1" id="KW-0489">Methyltransferase</keyword>
<dbReference type="Pfam" id="PF02636">
    <property type="entry name" value="Methyltransf_28"/>
    <property type="match status" value="1"/>
</dbReference>
<dbReference type="STRING" id="935700.jaqu_16240"/>
<keyword evidence="4" id="KW-1185">Reference proteome</keyword>
<dbReference type="EMBL" id="JYFE01000028">
    <property type="protein sequence ID" value="KIT16657.1"/>
    <property type="molecule type" value="Genomic_DNA"/>
</dbReference>
<proteinExistence type="predicted"/>
<evidence type="ECO:0000256" key="1">
    <source>
        <dbReference type="ARBA" id="ARBA00022603"/>
    </source>
</evidence>
<evidence type="ECO:0008006" key="5">
    <source>
        <dbReference type="Google" id="ProtNLM"/>
    </source>
</evidence>
<dbReference type="PATRIC" id="fig|935700.4.peg.1682"/>
<dbReference type="PANTHER" id="PTHR12049">
    <property type="entry name" value="PROTEIN ARGININE METHYLTRANSFERASE NDUFAF7, MITOCHONDRIAL"/>
    <property type="match status" value="1"/>
</dbReference>
<name>A0A0D1CPG9_9RHOB</name>
<sequence length="346" mass="36632">MPSLADHLLARIRADGPMPLSAYMAEALTHPTLGYYTTRDPLGRDFTTAPEISQMFGEMVGLALAQAWLDQGAPAPVTLAELGPGRGTLMADALRATARVPGFHDAIRLHLVEVSPTLRAEQARRLPNATWHDHVDDLPDGPLLLVANEFLDALPIRQWRREEAGWSEIVIAERGGVLTRAATPPSPVPELDHHTDLPAGNIVELCPALPAIVGAVAARVATGGAAIFVDYGHWRSQGDTLQALRAGSTVDPLNAPGTADLTAHVDFEAVARAAPPTAASAMTPQGVWLERLGITARAQALARGKTGADLDAIVAAHRRLTHPQEMGDLFKVIALTRPGAPPVPGT</sequence>
<reference evidence="3 4" key="1">
    <citation type="submission" date="2015-02" db="EMBL/GenBank/DDBJ databases">
        <title>Genome Sequence of Jannaschia aquimarina DSM28248, a member of the Roseobacter clade.</title>
        <authorList>
            <person name="Voget S."/>
            <person name="Daniel R."/>
        </authorList>
    </citation>
    <scope>NUCLEOTIDE SEQUENCE [LARGE SCALE GENOMIC DNA]</scope>
    <source>
        <strain evidence="3 4">GSW-M26</strain>
    </source>
</reference>
<evidence type="ECO:0000256" key="2">
    <source>
        <dbReference type="ARBA" id="ARBA00022679"/>
    </source>
</evidence>
<dbReference type="PANTHER" id="PTHR12049:SF7">
    <property type="entry name" value="PROTEIN ARGININE METHYLTRANSFERASE NDUFAF7, MITOCHONDRIAL"/>
    <property type="match status" value="1"/>
</dbReference>
<dbReference type="Gene3D" id="3.40.50.12710">
    <property type="match status" value="1"/>
</dbReference>
<dbReference type="InterPro" id="IPR029063">
    <property type="entry name" value="SAM-dependent_MTases_sf"/>
</dbReference>
<comment type="caution">
    <text evidence="3">The sequence shown here is derived from an EMBL/GenBank/DDBJ whole genome shotgun (WGS) entry which is preliminary data.</text>
</comment>
<dbReference type="GO" id="GO:0032259">
    <property type="term" value="P:methylation"/>
    <property type="evidence" value="ECO:0007669"/>
    <property type="project" value="UniProtKB-KW"/>
</dbReference>
<keyword evidence="2" id="KW-0808">Transferase</keyword>
<dbReference type="SUPFAM" id="SSF53335">
    <property type="entry name" value="S-adenosyl-L-methionine-dependent methyltransferases"/>
    <property type="match status" value="1"/>
</dbReference>
<dbReference type="InterPro" id="IPR038375">
    <property type="entry name" value="NDUFAF7_sf"/>
</dbReference>
<dbReference type="InterPro" id="IPR003788">
    <property type="entry name" value="NDUFAF7"/>
</dbReference>
<dbReference type="OrthoDB" id="9794208at2"/>
<dbReference type="Proteomes" id="UP000032232">
    <property type="component" value="Unassembled WGS sequence"/>
</dbReference>
<protein>
    <recommendedName>
        <fullName evidence="5">S-adenosyl-L-methionine-dependent methyltransferase</fullName>
    </recommendedName>
</protein>
<organism evidence="3 4">
    <name type="scientific">Jannaschia aquimarina</name>
    <dbReference type="NCBI Taxonomy" id="935700"/>
    <lineage>
        <taxon>Bacteria</taxon>
        <taxon>Pseudomonadati</taxon>
        <taxon>Pseudomonadota</taxon>
        <taxon>Alphaproteobacteria</taxon>
        <taxon>Rhodobacterales</taxon>
        <taxon>Roseobacteraceae</taxon>
        <taxon>Jannaschia</taxon>
    </lineage>
</organism>
<accession>A0A0D1CPG9</accession>
<dbReference type="GO" id="GO:0035243">
    <property type="term" value="F:protein-arginine omega-N symmetric methyltransferase activity"/>
    <property type="evidence" value="ECO:0007669"/>
    <property type="project" value="TreeGrafter"/>
</dbReference>
<evidence type="ECO:0000313" key="3">
    <source>
        <dbReference type="EMBL" id="KIT16657.1"/>
    </source>
</evidence>
<gene>
    <name evidence="3" type="ORF">jaqu_16240</name>
</gene>
<dbReference type="RefSeq" id="WP_043918455.1">
    <property type="nucleotide sequence ID" value="NZ_FZPF01000003.1"/>
</dbReference>